<sequence length="341" mass="38530">MKKGLFILIVSLLIGLGIISQNETAYAGTMEYSIKANIPKNQINKKLTYFDLYMKPGAEQTISLTVKNNSSEKIDLMIEPNTAVTNQNGVIDYSKNNQKKDSSLKYALTDLISPKQKVTLKGNQTKKVPFTIQMPDEPFDGVILGGFYVYEINQGDKKQEDDNVQINNEFSYVIGVKLTETDKRVKPNLKLNKVQAGLMNYRTVVTANLQNTEAVIVNNLEVNARITKEGKRKMLHSSEKNDVSMAPNSNFDFPISWDNQALEPGKYHIYITAKDGDQTWKLDKMFEIKGDDSKKLNKEAVELEKDYTLIFVGIGVLIAVLIILVIILLRRKKSGEKHEEE</sequence>
<accession>A0A9W4KWT8</accession>
<dbReference type="InterPro" id="IPR021759">
    <property type="entry name" value="WxLIP_HBD"/>
</dbReference>
<organism evidence="4 5">
    <name type="scientific">Peribacillus simplex</name>
    <dbReference type="NCBI Taxonomy" id="1478"/>
    <lineage>
        <taxon>Bacteria</taxon>
        <taxon>Bacillati</taxon>
        <taxon>Bacillota</taxon>
        <taxon>Bacilli</taxon>
        <taxon>Bacillales</taxon>
        <taxon>Bacillaceae</taxon>
        <taxon>Peribacillus</taxon>
    </lineage>
</organism>
<protein>
    <recommendedName>
        <fullName evidence="6">DUF3324 domain-containing protein</fullName>
    </recommendedName>
</protein>
<evidence type="ECO:0000313" key="4">
    <source>
        <dbReference type="EMBL" id="CAH0167131.1"/>
    </source>
</evidence>
<dbReference type="RefSeq" id="WP_230301064.1">
    <property type="nucleotide sequence ID" value="NZ_CAKKMG010000008.1"/>
</dbReference>
<evidence type="ECO:0000259" key="3">
    <source>
        <dbReference type="Pfam" id="PF11797"/>
    </source>
</evidence>
<evidence type="ECO:0000259" key="2">
    <source>
        <dbReference type="Pfam" id="PF06030"/>
    </source>
</evidence>
<comment type="caution">
    <text evidence="4">The sequence shown here is derived from an EMBL/GenBank/DDBJ whole genome shotgun (WGS) entry which is preliminary data.</text>
</comment>
<keyword evidence="1" id="KW-0812">Transmembrane</keyword>
<gene>
    <name evidence="4" type="ORF">SRABI133_01089</name>
</gene>
<dbReference type="Pfam" id="PF06030">
    <property type="entry name" value="WxLIP_PGBD"/>
    <property type="match status" value="1"/>
</dbReference>
<dbReference type="InterPro" id="IPR010317">
    <property type="entry name" value="WxLIP_PGBD"/>
</dbReference>
<proteinExistence type="predicted"/>
<feature type="transmembrane region" description="Helical" evidence="1">
    <location>
        <begin position="307"/>
        <end position="329"/>
    </location>
</feature>
<dbReference type="Proteomes" id="UP000789326">
    <property type="component" value="Unassembled WGS sequence"/>
</dbReference>
<dbReference type="Pfam" id="PF11797">
    <property type="entry name" value="WxLIP_HBD"/>
    <property type="match status" value="1"/>
</dbReference>
<reference evidence="4" key="1">
    <citation type="submission" date="2021-11" db="EMBL/GenBank/DDBJ databases">
        <authorList>
            <person name="Bulgarelli D."/>
        </authorList>
    </citation>
    <scope>NUCLEOTIDE SEQUENCE</scope>
    <source>
        <strain evidence="4">Bi133</strain>
    </source>
</reference>
<evidence type="ECO:0008006" key="6">
    <source>
        <dbReference type="Google" id="ProtNLM"/>
    </source>
</evidence>
<evidence type="ECO:0000256" key="1">
    <source>
        <dbReference type="SAM" id="Phobius"/>
    </source>
</evidence>
<keyword evidence="1" id="KW-0472">Membrane</keyword>
<keyword evidence="1" id="KW-1133">Transmembrane helix</keyword>
<dbReference type="EMBL" id="CAKKMG010000008">
    <property type="protein sequence ID" value="CAH0167131.1"/>
    <property type="molecule type" value="Genomic_DNA"/>
</dbReference>
<feature type="domain" description="WxL Interacting Protein host binding" evidence="3">
    <location>
        <begin position="162"/>
        <end position="298"/>
    </location>
</feature>
<name>A0A9W4KWT8_9BACI</name>
<feature type="domain" description="WxL Interacting Protein peptidoglycan binding" evidence="2">
    <location>
        <begin position="32"/>
        <end position="150"/>
    </location>
</feature>
<evidence type="ECO:0000313" key="5">
    <source>
        <dbReference type="Proteomes" id="UP000789326"/>
    </source>
</evidence>
<dbReference type="AlphaFoldDB" id="A0A9W4KWT8"/>